<organism evidence="2 3">
    <name type="scientific">Dietzia cinnamea</name>
    <dbReference type="NCBI Taxonomy" id="321318"/>
    <lineage>
        <taxon>Bacteria</taxon>
        <taxon>Bacillati</taxon>
        <taxon>Actinomycetota</taxon>
        <taxon>Actinomycetes</taxon>
        <taxon>Mycobacteriales</taxon>
        <taxon>Dietziaceae</taxon>
        <taxon>Dietzia</taxon>
    </lineage>
</organism>
<keyword evidence="3" id="KW-1185">Reference proteome</keyword>
<evidence type="ECO:0000256" key="1">
    <source>
        <dbReference type="SAM" id="MobiDB-lite"/>
    </source>
</evidence>
<feature type="region of interest" description="Disordered" evidence="1">
    <location>
        <begin position="207"/>
        <end position="241"/>
    </location>
</feature>
<sequence>MTASGSNTSDHAVGDRVTAGRVTPERAVAVSAIRLMQGVVYQESDAWDDLVRHQGAVRDHFAVVGLEVVVDDDEGYAYLRTADTPEGENALPRVIRRRTLTYADSLLLVLLRKRLAEFESAGDPGQLVLTHDEIVEMIQLFLHRSTDEAREQHQIDASINRLVGMGFLRQLKDRKGEWEVRRILKAYVDAETLSDFSAKLAEYADADAADERDAGESTADEGVGHARAADESTAHHASEDI</sequence>
<dbReference type="Proteomes" id="UP001560293">
    <property type="component" value="Unassembled WGS sequence"/>
</dbReference>
<gene>
    <name evidence="2" type="ORF">AB6N35_00430</name>
</gene>
<dbReference type="Pfam" id="PF13835">
    <property type="entry name" value="DUF4194"/>
    <property type="match status" value="1"/>
</dbReference>
<dbReference type="InterPro" id="IPR025449">
    <property type="entry name" value="JetB"/>
</dbReference>
<protein>
    <submittedName>
        <fullName evidence="2">DUF4194 domain-containing protein</fullName>
    </submittedName>
</protein>
<dbReference type="RefSeq" id="WP_061230080.1">
    <property type="nucleotide sequence ID" value="NZ_JBFTEZ010000002.1"/>
</dbReference>
<evidence type="ECO:0000313" key="3">
    <source>
        <dbReference type="Proteomes" id="UP001560293"/>
    </source>
</evidence>
<dbReference type="EMBL" id="JBFTEZ010000002">
    <property type="protein sequence ID" value="MEX6462827.1"/>
    <property type="molecule type" value="Genomic_DNA"/>
</dbReference>
<proteinExistence type="predicted"/>
<evidence type="ECO:0000313" key="2">
    <source>
        <dbReference type="EMBL" id="MEX6462827.1"/>
    </source>
</evidence>
<comment type="caution">
    <text evidence="2">The sequence shown here is derived from an EMBL/GenBank/DDBJ whole genome shotgun (WGS) entry which is preliminary data.</text>
</comment>
<feature type="compositionally biased region" description="Basic and acidic residues" evidence="1">
    <location>
        <begin position="222"/>
        <end position="241"/>
    </location>
</feature>
<accession>A0ABV3YD04</accession>
<reference evidence="3" key="1">
    <citation type="submission" date="2024-07" db="EMBL/GenBank/DDBJ databases">
        <title>Pseudomonas strain that inhibits Aeromonas fish pathogens.</title>
        <authorList>
            <person name="Wildschutte H."/>
        </authorList>
    </citation>
    <scope>NUCLEOTIDE SEQUENCE [LARGE SCALE GENOMIC DNA]</scope>
    <source>
        <strain evidence="3">n60</strain>
    </source>
</reference>
<name>A0ABV3YD04_9ACTN</name>